<dbReference type="Gene3D" id="3.40.50.300">
    <property type="entry name" value="P-loop containing nucleotide triphosphate hydrolases"/>
    <property type="match status" value="1"/>
</dbReference>
<dbReference type="RefSeq" id="WP_058938414.1">
    <property type="nucleotide sequence ID" value="NZ_LLYW01000013.1"/>
</dbReference>
<keyword evidence="2" id="KW-1185">Reference proteome</keyword>
<dbReference type="OrthoDB" id="88184at2157"/>
<protein>
    <submittedName>
        <fullName evidence="1">Uncharacterized protein</fullName>
    </submittedName>
</protein>
<dbReference type="SUPFAM" id="SSF52540">
    <property type="entry name" value="P-loop containing nucleoside triphosphate hydrolases"/>
    <property type="match status" value="1"/>
</dbReference>
<dbReference type="PANTHER" id="PTHR30121:SF6">
    <property type="entry name" value="SLR6007 PROTEIN"/>
    <property type="match status" value="1"/>
</dbReference>
<accession>A0A100XYJ2</accession>
<reference evidence="1 2" key="1">
    <citation type="submission" date="2015-10" db="EMBL/GenBank/DDBJ databases">
        <title>Draft genome sequence of Thermococcus celericrescens strain DSM 17994.</title>
        <authorList>
            <person name="Hong S.-J."/>
            <person name="Park C.-E."/>
            <person name="Shin J.-H."/>
        </authorList>
    </citation>
    <scope>NUCLEOTIDE SEQUENCE [LARGE SCALE GENOMIC DNA]</scope>
    <source>
        <strain evidence="1 2">DSM 17994</strain>
    </source>
</reference>
<dbReference type="InterPro" id="IPR051162">
    <property type="entry name" value="T4SS_component"/>
</dbReference>
<dbReference type="EMBL" id="LLYW01000013">
    <property type="protein sequence ID" value="KUH33906.1"/>
    <property type="molecule type" value="Genomic_DNA"/>
</dbReference>
<proteinExistence type="predicted"/>
<comment type="caution">
    <text evidence="1">The sequence shown here is derived from an EMBL/GenBank/DDBJ whole genome shotgun (WGS) entry which is preliminary data.</text>
</comment>
<evidence type="ECO:0000313" key="2">
    <source>
        <dbReference type="Proteomes" id="UP000053462"/>
    </source>
</evidence>
<organism evidence="1 2">
    <name type="scientific">Thermococcus celericrescens</name>
    <dbReference type="NCBI Taxonomy" id="227598"/>
    <lineage>
        <taxon>Archaea</taxon>
        <taxon>Methanobacteriati</taxon>
        <taxon>Methanobacteriota</taxon>
        <taxon>Thermococci</taxon>
        <taxon>Thermococcales</taxon>
        <taxon>Thermococcaceae</taxon>
        <taxon>Thermococcus</taxon>
    </lineage>
</organism>
<dbReference type="InterPro" id="IPR027417">
    <property type="entry name" value="P-loop_NTPase"/>
</dbReference>
<dbReference type="STRING" id="227598.APY94_04030"/>
<dbReference type="AlphaFoldDB" id="A0A100XYJ2"/>
<dbReference type="PANTHER" id="PTHR30121">
    <property type="entry name" value="UNCHARACTERIZED PROTEIN YJGR-RELATED"/>
    <property type="match status" value="1"/>
</dbReference>
<sequence>MEYVSNNPASWEPVTKGRLNEIYLGRGVSSIFNPYTGKNTLDRWLGINEDDANHVLFLGPSGFQKSTTMKAFLQELWLNTRWGRNQEPPLIIVFERKYDRAKAQLVKRTFYQLLRERGEGWLRARMDQVTELKLYIQMLELPAYEGQLGLMGDFALGWENILGWLKYDKQHTLFSLFGIKPQAFPIRRFVFNPTRNPHHIALDSGPETEVIATFLKYERLDFEDVAKVVNINPNTIYAQIIKSAWDEEKARDPDELVFEAKRIYDEMLEFLEVENKKPPTSLWGVYNVAKSLKKVRWLKTSGKDLFEQLDNTKINVIDFSQNSDLTESAKNIIFKKVVEWVLNEYVQEKETAVFIAGDEIQNYLRSRWGKAMAAKLFREGRSNQVNFLAATQYLHSLPSELIYGASHIAILGTLASADDYTLLKKVVPDFDVSFERIVASSPSEVEELKRKYRGRGYFIYNKFFTERIHFRPSQTL</sequence>
<gene>
    <name evidence="1" type="ORF">APY94_04030</name>
</gene>
<name>A0A100XYJ2_9EURY</name>
<dbReference type="Proteomes" id="UP000053462">
    <property type="component" value="Unassembled WGS sequence"/>
</dbReference>
<evidence type="ECO:0000313" key="1">
    <source>
        <dbReference type="EMBL" id="KUH33906.1"/>
    </source>
</evidence>